<sequence>MSIYADPLFVAAEVQYRTRNLSDGLAGAVPARHHGHAVRTALGRVIHVHRHPRGAARTGPARIA</sequence>
<gene>
    <name evidence="1" type="ORF">BJ986_002890</name>
</gene>
<reference evidence="1 2" key="1">
    <citation type="submission" date="2020-07" db="EMBL/GenBank/DDBJ databases">
        <title>Sequencing the genomes of 1000 actinobacteria strains.</title>
        <authorList>
            <person name="Klenk H.-P."/>
        </authorList>
    </citation>
    <scope>NUCLEOTIDE SEQUENCE [LARGE SCALE GENOMIC DNA]</scope>
    <source>
        <strain evidence="1 2">DSM 23987</strain>
    </source>
</reference>
<dbReference type="Proteomes" id="UP000573599">
    <property type="component" value="Unassembled WGS sequence"/>
</dbReference>
<evidence type="ECO:0000313" key="1">
    <source>
        <dbReference type="EMBL" id="NYG08403.1"/>
    </source>
</evidence>
<keyword evidence="2" id="KW-1185">Reference proteome</keyword>
<comment type="caution">
    <text evidence="1">The sequence shown here is derived from an EMBL/GenBank/DDBJ whole genome shotgun (WGS) entry which is preliminary data.</text>
</comment>
<protein>
    <submittedName>
        <fullName evidence="1">Uncharacterized protein</fullName>
    </submittedName>
</protein>
<evidence type="ECO:0000313" key="2">
    <source>
        <dbReference type="Proteomes" id="UP000573599"/>
    </source>
</evidence>
<dbReference type="EMBL" id="JACCAB010000001">
    <property type="protein sequence ID" value="NYG08403.1"/>
    <property type="molecule type" value="Genomic_DNA"/>
</dbReference>
<dbReference type="RefSeq" id="WP_179422807.1">
    <property type="nucleotide sequence ID" value="NZ_JACCAB010000001.1"/>
</dbReference>
<accession>A0A852WGL9</accession>
<name>A0A852WGL9_9MICO</name>
<proteinExistence type="predicted"/>
<dbReference type="AlphaFoldDB" id="A0A852WGL9"/>
<organism evidence="1 2">
    <name type="scientific">Pedococcus badiiscoriae</name>
    <dbReference type="NCBI Taxonomy" id="642776"/>
    <lineage>
        <taxon>Bacteria</taxon>
        <taxon>Bacillati</taxon>
        <taxon>Actinomycetota</taxon>
        <taxon>Actinomycetes</taxon>
        <taxon>Micrococcales</taxon>
        <taxon>Intrasporangiaceae</taxon>
        <taxon>Pedococcus</taxon>
    </lineage>
</organism>